<name>A0A9X1WZD6_9SPHI</name>
<keyword evidence="1" id="KW-0732">Signal</keyword>
<feature type="chain" id="PRO_5040944695" description="Outer membrane protein beta-barrel domain-containing protein" evidence="1">
    <location>
        <begin position="20"/>
        <end position="249"/>
    </location>
</feature>
<dbReference type="Proteomes" id="UP001139450">
    <property type="component" value="Unassembled WGS sequence"/>
</dbReference>
<dbReference type="AlphaFoldDB" id="A0A9X1WZD6"/>
<proteinExistence type="predicted"/>
<accession>A0A9X1WZD6</accession>
<sequence>MKSTLLVAIGIFATLAGYAQTTTVGTEQEALKPQEKRISTELNVNPFNGQVNLNNSLNQIKLRYFVKNDVALRFGFNVNRKDTVASVNNPYGPNGYFSRDDRKSTQFALNAGIEKHFTGTRRLSPYIGLDLTYSSRSASQQTDNNSSSTTVKNGWYVSTVSGNVVYSAVQQAAYTRYGASVFTGFDFYIAKHFFFGYELNFTLSKTDWKNVEITQTATNIPSTNSNAGRSSSVNFGPTLLNGIRIGYTF</sequence>
<protein>
    <recommendedName>
        <fullName evidence="4">Outer membrane protein beta-barrel domain-containing protein</fullName>
    </recommendedName>
</protein>
<evidence type="ECO:0008006" key="4">
    <source>
        <dbReference type="Google" id="ProtNLM"/>
    </source>
</evidence>
<reference evidence="2" key="1">
    <citation type="submission" date="2022-04" db="EMBL/GenBank/DDBJ databases">
        <title>Mucilaginibacter sp. RS28 isolated from freshwater.</title>
        <authorList>
            <person name="Ko S.-R."/>
        </authorList>
    </citation>
    <scope>NUCLEOTIDE SEQUENCE</scope>
    <source>
        <strain evidence="2">RS28</strain>
    </source>
</reference>
<dbReference type="EMBL" id="JALJEJ010000001">
    <property type="protein sequence ID" value="MCJ8208223.1"/>
    <property type="molecule type" value="Genomic_DNA"/>
</dbReference>
<evidence type="ECO:0000313" key="3">
    <source>
        <dbReference type="Proteomes" id="UP001139450"/>
    </source>
</evidence>
<comment type="caution">
    <text evidence="2">The sequence shown here is derived from an EMBL/GenBank/DDBJ whole genome shotgun (WGS) entry which is preliminary data.</text>
</comment>
<evidence type="ECO:0000256" key="1">
    <source>
        <dbReference type="SAM" id="SignalP"/>
    </source>
</evidence>
<dbReference type="RefSeq" id="WP_245128057.1">
    <property type="nucleotide sequence ID" value="NZ_JALJEJ010000001.1"/>
</dbReference>
<feature type="signal peptide" evidence="1">
    <location>
        <begin position="1"/>
        <end position="19"/>
    </location>
</feature>
<evidence type="ECO:0000313" key="2">
    <source>
        <dbReference type="EMBL" id="MCJ8208223.1"/>
    </source>
</evidence>
<gene>
    <name evidence="2" type="ORF">MUY27_00795</name>
</gene>
<organism evidence="2 3">
    <name type="scientific">Mucilaginibacter straminoryzae</name>
    <dbReference type="NCBI Taxonomy" id="2932774"/>
    <lineage>
        <taxon>Bacteria</taxon>
        <taxon>Pseudomonadati</taxon>
        <taxon>Bacteroidota</taxon>
        <taxon>Sphingobacteriia</taxon>
        <taxon>Sphingobacteriales</taxon>
        <taxon>Sphingobacteriaceae</taxon>
        <taxon>Mucilaginibacter</taxon>
    </lineage>
</organism>
<keyword evidence="3" id="KW-1185">Reference proteome</keyword>